<dbReference type="InterPro" id="IPR029063">
    <property type="entry name" value="SAM-dependent_MTases_sf"/>
</dbReference>
<dbReference type="EMBL" id="JAAAXJ010000007">
    <property type="protein sequence ID" value="NBJ25711.1"/>
    <property type="molecule type" value="Genomic_DNA"/>
</dbReference>
<accession>A0ABW9YZ98</accession>
<dbReference type="Gene3D" id="3.40.50.150">
    <property type="entry name" value="Vaccinia Virus protein VP39"/>
    <property type="match status" value="1"/>
</dbReference>
<evidence type="ECO:0000313" key="1">
    <source>
        <dbReference type="EMBL" id="NBJ25711.1"/>
    </source>
</evidence>
<comment type="caution">
    <text evidence="1">The sequence shown here is derived from an EMBL/GenBank/DDBJ whole genome shotgun (WGS) entry which is preliminary data.</text>
</comment>
<proteinExistence type="predicted"/>
<dbReference type="CDD" id="cd02440">
    <property type="entry name" value="AdoMet_MTases"/>
    <property type="match status" value="1"/>
</dbReference>
<dbReference type="PANTHER" id="PTHR43861">
    <property type="entry name" value="TRANS-ACONITATE 2-METHYLTRANSFERASE-RELATED"/>
    <property type="match status" value="1"/>
</dbReference>
<dbReference type="RefSeq" id="WP_161723094.1">
    <property type="nucleotide sequence ID" value="NZ_JAAAXI010000006.1"/>
</dbReference>
<keyword evidence="2" id="KW-1185">Reference proteome</keyword>
<gene>
    <name evidence="1" type="ORF">GR303_15235</name>
</gene>
<evidence type="ECO:0000313" key="2">
    <source>
        <dbReference type="Proteomes" id="UP000818323"/>
    </source>
</evidence>
<reference evidence="1 2" key="1">
    <citation type="submission" date="2020-01" db="EMBL/GenBank/DDBJ databases">
        <title>Microvirga sp. nov., an arsenate reduction bacterium isolated from Tibet hotspring sediments.</title>
        <authorList>
            <person name="Yuan C.-G."/>
        </authorList>
    </citation>
    <scope>NUCLEOTIDE SEQUENCE [LARGE SCALE GENOMIC DNA]</scope>
    <source>
        <strain evidence="1 2">SYSU G3D203</strain>
    </source>
</reference>
<protein>
    <submittedName>
        <fullName evidence="1">Methyltransferase domain-containing protein</fullName>
    </submittedName>
</protein>
<keyword evidence="1" id="KW-0489">Methyltransferase</keyword>
<dbReference type="Pfam" id="PF13489">
    <property type="entry name" value="Methyltransf_23"/>
    <property type="match status" value="1"/>
</dbReference>
<sequence>MECSICSNQMEPDVLEQTFRCTRCGFFSSTLPVTINSGSRIDERVREQGLKPVRLANFKELLDACSDVAPKGTLLDVGCAHGWFIQAAEARGYKGVGIEPDSSMAALSRKAGIHVIEGYFPEALPDGARYDVITFNDVFEHLPDVNKMAQSIRERLTPSGVVIINLPVTDGTIFRLSRMAAQLGMKGSLARMWQQGLPSPHLSYFSTENLPRLMERHGFRLVKSGPLTSIITNGLYERIRADRNISIPKTLPVYAAARAIALSSRFFTSDVWYFAFRPI</sequence>
<dbReference type="GO" id="GO:0008168">
    <property type="term" value="F:methyltransferase activity"/>
    <property type="evidence" value="ECO:0007669"/>
    <property type="project" value="UniProtKB-KW"/>
</dbReference>
<dbReference type="Proteomes" id="UP000818323">
    <property type="component" value="Unassembled WGS sequence"/>
</dbReference>
<dbReference type="GO" id="GO:0032259">
    <property type="term" value="P:methylation"/>
    <property type="evidence" value="ECO:0007669"/>
    <property type="project" value="UniProtKB-KW"/>
</dbReference>
<organism evidence="1 2">
    <name type="scientific">Microvirga arsenatis</name>
    <dbReference type="NCBI Taxonomy" id="2692265"/>
    <lineage>
        <taxon>Bacteria</taxon>
        <taxon>Pseudomonadati</taxon>
        <taxon>Pseudomonadota</taxon>
        <taxon>Alphaproteobacteria</taxon>
        <taxon>Hyphomicrobiales</taxon>
        <taxon>Methylobacteriaceae</taxon>
        <taxon>Microvirga</taxon>
    </lineage>
</organism>
<dbReference type="SUPFAM" id="SSF53335">
    <property type="entry name" value="S-adenosyl-L-methionine-dependent methyltransferases"/>
    <property type="match status" value="1"/>
</dbReference>
<name>A0ABW9YZ98_9HYPH</name>
<keyword evidence="1" id="KW-0808">Transferase</keyword>